<evidence type="ECO:0000313" key="3">
    <source>
        <dbReference type="Proteomes" id="UP000310334"/>
    </source>
</evidence>
<sequence>MIRLFLLALILFIVISLVYPLEIIGAIDAQITLFFESIRFPILTDVFLFISDIGSLKYMLPICFVLGLFLLFKRKVVAAIFVFVMLFSVRQVNYLLKELFSRERPDFNAVYEAAHYSFPSGHTMNSTAMYLFLFYLSMLHLIKKDNQKNKLLIGTLTLIVLIGISRIYLGVHFLTDVIAGFSAGFAWFIVIFFLYLRINKRFDKNRSF</sequence>
<dbReference type="Gene3D" id="1.20.144.10">
    <property type="entry name" value="Phosphatidic acid phosphatase type 2/haloperoxidase"/>
    <property type="match status" value="2"/>
</dbReference>
<dbReference type="Proteomes" id="UP000310334">
    <property type="component" value="Unassembled WGS sequence"/>
</dbReference>
<dbReference type="SMART" id="SM00014">
    <property type="entry name" value="acidPPc"/>
    <property type="match status" value="1"/>
</dbReference>
<accession>A0A4S4BNS0</accession>
<gene>
    <name evidence="2" type="ORF">E6W99_22390</name>
</gene>
<dbReference type="PANTHER" id="PTHR14969">
    <property type="entry name" value="SPHINGOSINE-1-PHOSPHATE PHOSPHOHYDROLASE"/>
    <property type="match status" value="1"/>
</dbReference>
<protein>
    <submittedName>
        <fullName evidence="2">Phosphatase PAP2 family protein</fullName>
    </submittedName>
</protein>
<dbReference type="EMBL" id="SSNT01000023">
    <property type="protein sequence ID" value="THF75963.1"/>
    <property type="molecule type" value="Genomic_DNA"/>
</dbReference>
<name>A0A4S4BNS0_9BACI</name>
<dbReference type="OrthoDB" id="9789113at2"/>
<evidence type="ECO:0000313" key="2">
    <source>
        <dbReference type="EMBL" id="THF75963.1"/>
    </source>
</evidence>
<dbReference type="Pfam" id="PF01569">
    <property type="entry name" value="PAP2"/>
    <property type="match status" value="1"/>
</dbReference>
<dbReference type="CDD" id="cd03392">
    <property type="entry name" value="PAP2_like_2"/>
    <property type="match status" value="1"/>
</dbReference>
<keyword evidence="3" id="KW-1185">Reference proteome</keyword>
<dbReference type="InterPro" id="IPR036938">
    <property type="entry name" value="PAP2/HPO_sf"/>
</dbReference>
<evidence type="ECO:0000259" key="1">
    <source>
        <dbReference type="SMART" id="SM00014"/>
    </source>
</evidence>
<dbReference type="RefSeq" id="WP_136358020.1">
    <property type="nucleotide sequence ID" value="NZ_CP046266.1"/>
</dbReference>
<comment type="caution">
    <text evidence="2">The sequence shown here is derived from an EMBL/GenBank/DDBJ whole genome shotgun (WGS) entry which is preliminary data.</text>
</comment>
<reference evidence="2 3" key="1">
    <citation type="submission" date="2019-04" db="EMBL/GenBank/DDBJ databases">
        <title>Bacillus sediminilitoris sp. nov., isolated from a tidal flat sediment on the East China Sea.</title>
        <authorList>
            <person name="Wei Y."/>
            <person name="Mao H."/>
            <person name="Fang J."/>
        </authorList>
    </citation>
    <scope>NUCLEOTIDE SEQUENCE [LARGE SCALE GENOMIC DNA]</scope>
    <source>
        <strain evidence="2 3">DSL-17</strain>
    </source>
</reference>
<dbReference type="PANTHER" id="PTHR14969:SF13">
    <property type="entry name" value="AT30094P"/>
    <property type="match status" value="1"/>
</dbReference>
<feature type="domain" description="Phosphatidic acid phosphatase type 2/haloperoxidase" evidence="1">
    <location>
        <begin position="78"/>
        <end position="192"/>
    </location>
</feature>
<proteinExistence type="predicted"/>
<dbReference type="InterPro" id="IPR000326">
    <property type="entry name" value="PAP2/HPO"/>
</dbReference>
<dbReference type="AlphaFoldDB" id="A0A4S4BNS0"/>
<dbReference type="SUPFAM" id="SSF48317">
    <property type="entry name" value="Acid phosphatase/Vanadium-dependent haloperoxidase"/>
    <property type="match status" value="1"/>
</dbReference>
<organism evidence="2 3">
    <name type="scientific">Metabacillus sediminilitoris</name>
    <dbReference type="NCBI Taxonomy" id="2567941"/>
    <lineage>
        <taxon>Bacteria</taxon>
        <taxon>Bacillati</taxon>
        <taxon>Bacillota</taxon>
        <taxon>Bacilli</taxon>
        <taxon>Bacillales</taxon>
        <taxon>Bacillaceae</taxon>
        <taxon>Metabacillus</taxon>
    </lineage>
</organism>